<accession>A0ABQ9XWA1</accession>
<sequence length="139" mass="16685">MFDPAKLMHSVCRKPLHCIPRRRWGTSKDQRRDRTDPVFLQHQTSTRLHRFRSCVEKMRELGGKRQRRRANTARRHIRSPIPSLSTTIKHDQNWGMRRKRRLRCWGPMESEEVRLQEWKEGNGEDESESGESVDLVLRK</sequence>
<name>A0ABQ9XWA1_9EUKA</name>
<proteinExistence type="predicted"/>
<evidence type="ECO:0000313" key="3">
    <source>
        <dbReference type="Proteomes" id="UP001281761"/>
    </source>
</evidence>
<organism evidence="2 3">
    <name type="scientific">Blattamonas nauphoetae</name>
    <dbReference type="NCBI Taxonomy" id="2049346"/>
    <lineage>
        <taxon>Eukaryota</taxon>
        <taxon>Metamonada</taxon>
        <taxon>Preaxostyla</taxon>
        <taxon>Oxymonadida</taxon>
        <taxon>Blattamonas</taxon>
    </lineage>
</organism>
<evidence type="ECO:0000256" key="1">
    <source>
        <dbReference type="SAM" id="MobiDB-lite"/>
    </source>
</evidence>
<dbReference type="EMBL" id="JARBJD010000063">
    <property type="protein sequence ID" value="KAK2955758.1"/>
    <property type="molecule type" value="Genomic_DNA"/>
</dbReference>
<dbReference type="Proteomes" id="UP001281761">
    <property type="component" value="Unassembled WGS sequence"/>
</dbReference>
<gene>
    <name evidence="2" type="ORF">BLNAU_9294</name>
</gene>
<comment type="caution">
    <text evidence="2">The sequence shown here is derived from an EMBL/GenBank/DDBJ whole genome shotgun (WGS) entry which is preliminary data.</text>
</comment>
<evidence type="ECO:0000313" key="2">
    <source>
        <dbReference type="EMBL" id="KAK2955758.1"/>
    </source>
</evidence>
<feature type="compositionally biased region" description="Basic residues" evidence="1">
    <location>
        <begin position="64"/>
        <end position="78"/>
    </location>
</feature>
<keyword evidence="3" id="KW-1185">Reference proteome</keyword>
<reference evidence="2 3" key="1">
    <citation type="journal article" date="2022" name="bioRxiv">
        <title>Genomics of Preaxostyla Flagellates Illuminates Evolutionary Transitions and the Path Towards Mitochondrial Loss.</title>
        <authorList>
            <person name="Novak L.V.F."/>
            <person name="Treitli S.C."/>
            <person name="Pyrih J."/>
            <person name="Halakuc P."/>
            <person name="Pipaliya S.V."/>
            <person name="Vacek V."/>
            <person name="Brzon O."/>
            <person name="Soukal P."/>
            <person name="Eme L."/>
            <person name="Dacks J.B."/>
            <person name="Karnkowska A."/>
            <person name="Elias M."/>
            <person name="Hampl V."/>
        </authorList>
    </citation>
    <scope>NUCLEOTIDE SEQUENCE [LARGE SCALE GENOMIC DNA]</scope>
    <source>
        <strain evidence="2">NAU3</strain>
        <tissue evidence="2">Gut</tissue>
    </source>
</reference>
<feature type="region of interest" description="Disordered" evidence="1">
    <location>
        <begin position="116"/>
        <end position="139"/>
    </location>
</feature>
<protein>
    <submittedName>
        <fullName evidence="2">Uncharacterized protein</fullName>
    </submittedName>
</protein>
<feature type="region of interest" description="Disordered" evidence="1">
    <location>
        <begin position="59"/>
        <end position="87"/>
    </location>
</feature>